<dbReference type="EMBL" id="JTEO01000002">
    <property type="protein sequence ID" value="MCQ6962294.1"/>
    <property type="molecule type" value="Genomic_DNA"/>
</dbReference>
<evidence type="ECO:0000313" key="1">
    <source>
        <dbReference type="EMBL" id="MCQ6962294.1"/>
    </source>
</evidence>
<sequence>MYDKYTPPFTLNFEGHEISVEKDRENLIYRRTCSYETVEKILLNTQGDFLINPIEPVNLPKPITSFLLIDFEHPVVVGPGTKQKIYLTFPVETGIFIIGRNGDHELIDVLTLSNIKYTLYGAPNNGVVCRYWKSKAFTSYPHPDTRYEGDIELDIINDTTYWMEVTKAVFNAYGMKIYYGKEQLSMRAFMRIINRNLAETGFMTYTTTAEFKRSIELYTSRKIILNGNRGIMEHGL</sequence>
<evidence type="ECO:0008006" key="3">
    <source>
        <dbReference type="Google" id="ProtNLM"/>
    </source>
</evidence>
<dbReference type="PIRSF" id="PIRSF019202">
    <property type="entry name" value="UCP019202"/>
    <property type="match status" value="1"/>
</dbReference>
<accession>A0AAE3HA24</accession>
<dbReference type="RefSeq" id="WP_256622086.1">
    <property type="nucleotide sequence ID" value="NZ_JTEO01000002.1"/>
</dbReference>
<gene>
    <name evidence="1" type="ORF">PV02_04060</name>
</gene>
<keyword evidence="2" id="KW-1185">Reference proteome</keyword>
<protein>
    <recommendedName>
        <fullName evidence="3">DUF432 domain-containing protein</fullName>
    </recommendedName>
</protein>
<dbReference type="Proteomes" id="UP001206983">
    <property type="component" value="Unassembled WGS sequence"/>
</dbReference>
<reference evidence="1 2" key="1">
    <citation type="journal article" date="2011" name="Appl. Environ. Microbiol.">
        <title>Methanogenic archaea isolated from Taiwan's Chelungpu fault.</title>
        <authorList>
            <person name="Wu S.Y."/>
            <person name="Lai M.C."/>
        </authorList>
    </citation>
    <scope>NUCLEOTIDE SEQUENCE [LARGE SCALE GENOMIC DNA]</scope>
    <source>
        <strain evidence="1 2">St545Mb</strain>
    </source>
</reference>
<comment type="caution">
    <text evidence="1">The sequence shown here is derived from an EMBL/GenBank/DDBJ whole genome shotgun (WGS) entry which is preliminary data.</text>
</comment>
<dbReference type="AlphaFoldDB" id="A0AAE3HA24"/>
<evidence type="ECO:0000313" key="2">
    <source>
        <dbReference type="Proteomes" id="UP001206983"/>
    </source>
</evidence>
<organism evidence="1 2">
    <name type="scientific">Methanolobus chelungpuianus</name>
    <dbReference type="NCBI Taxonomy" id="502115"/>
    <lineage>
        <taxon>Archaea</taxon>
        <taxon>Methanobacteriati</taxon>
        <taxon>Methanobacteriota</taxon>
        <taxon>Stenosarchaea group</taxon>
        <taxon>Methanomicrobia</taxon>
        <taxon>Methanosarcinales</taxon>
        <taxon>Methanosarcinaceae</taxon>
        <taxon>Methanolobus</taxon>
    </lineage>
</organism>
<dbReference type="InterPro" id="IPR007366">
    <property type="entry name" value="DUF432"/>
</dbReference>
<proteinExistence type="predicted"/>
<dbReference type="Pfam" id="PF04254">
    <property type="entry name" value="DUF432"/>
    <property type="match status" value="1"/>
</dbReference>
<name>A0AAE3HA24_9EURY</name>